<dbReference type="InterPro" id="IPR050090">
    <property type="entry name" value="Tyrosine_recombinase_XerCD"/>
</dbReference>
<dbReference type="RefSeq" id="WP_038281385.1">
    <property type="nucleotide sequence ID" value="NZ_JPME01000014.1"/>
</dbReference>
<name>A0A084JLX6_9FIRM</name>
<evidence type="ECO:0000313" key="4">
    <source>
        <dbReference type="EMBL" id="KEZ89960.1"/>
    </source>
</evidence>
<keyword evidence="2" id="KW-0233">DNA recombination</keyword>
<dbReference type="STRING" id="29354.IO98_12575"/>
<reference evidence="4 5" key="1">
    <citation type="submission" date="2014-07" db="EMBL/GenBank/DDBJ databases">
        <title>Draft genome of Clostridium celerecrescens 152B isolated from sediments associated with methane hydrate from Krishna Godavari basin.</title>
        <authorList>
            <person name="Honkalas V.S."/>
            <person name="Dabir A.P."/>
            <person name="Arora P."/>
            <person name="Dhakephalkar P.K."/>
        </authorList>
    </citation>
    <scope>NUCLEOTIDE SEQUENCE [LARGE SCALE GENOMIC DNA]</scope>
    <source>
        <strain evidence="4 5">152B</strain>
    </source>
</reference>
<evidence type="ECO:0000313" key="5">
    <source>
        <dbReference type="Proteomes" id="UP000028525"/>
    </source>
</evidence>
<dbReference type="Proteomes" id="UP000028525">
    <property type="component" value="Unassembled WGS sequence"/>
</dbReference>
<dbReference type="Pfam" id="PF00589">
    <property type="entry name" value="Phage_integrase"/>
    <property type="match status" value="1"/>
</dbReference>
<dbReference type="GO" id="GO:0015074">
    <property type="term" value="P:DNA integration"/>
    <property type="evidence" value="ECO:0007669"/>
    <property type="project" value="InterPro"/>
</dbReference>
<keyword evidence="5" id="KW-1185">Reference proteome</keyword>
<evidence type="ECO:0000259" key="3">
    <source>
        <dbReference type="PROSITE" id="PS51898"/>
    </source>
</evidence>
<dbReference type="GO" id="GO:0003677">
    <property type="term" value="F:DNA binding"/>
    <property type="evidence" value="ECO:0007669"/>
    <property type="project" value="UniProtKB-KW"/>
</dbReference>
<protein>
    <submittedName>
        <fullName evidence="4">Integrase</fullName>
    </submittedName>
</protein>
<organism evidence="4 5">
    <name type="scientific">Lacrimispora celerecrescens</name>
    <dbReference type="NCBI Taxonomy" id="29354"/>
    <lineage>
        <taxon>Bacteria</taxon>
        <taxon>Bacillati</taxon>
        <taxon>Bacillota</taxon>
        <taxon>Clostridia</taxon>
        <taxon>Lachnospirales</taxon>
        <taxon>Lachnospiraceae</taxon>
        <taxon>Lacrimispora</taxon>
    </lineage>
</organism>
<dbReference type="OrthoDB" id="9801717at2"/>
<gene>
    <name evidence="4" type="ORF">IO98_12575</name>
</gene>
<dbReference type="PROSITE" id="PS51898">
    <property type="entry name" value="TYR_RECOMBINASE"/>
    <property type="match status" value="1"/>
</dbReference>
<dbReference type="InterPro" id="IPR010998">
    <property type="entry name" value="Integrase_recombinase_N"/>
</dbReference>
<dbReference type="Gene3D" id="1.10.443.10">
    <property type="entry name" value="Intergrase catalytic core"/>
    <property type="match status" value="1"/>
</dbReference>
<dbReference type="SUPFAM" id="SSF56349">
    <property type="entry name" value="DNA breaking-rejoining enzymes"/>
    <property type="match status" value="1"/>
</dbReference>
<dbReference type="PANTHER" id="PTHR30349">
    <property type="entry name" value="PHAGE INTEGRASE-RELATED"/>
    <property type="match status" value="1"/>
</dbReference>
<dbReference type="InterPro" id="IPR011010">
    <property type="entry name" value="DNA_brk_join_enz"/>
</dbReference>
<proteinExistence type="predicted"/>
<comment type="caution">
    <text evidence="4">The sequence shown here is derived from an EMBL/GenBank/DDBJ whole genome shotgun (WGS) entry which is preliminary data.</text>
</comment>
<dbReference type="InterPro" id="IPR002104">
    <property type="entry name" value="Integrase_catalytic"/>
</dbReference>
<dbReference type="AlphaFoldDB" id="A0A084JLX6"/>
<sequence length="287" mass="33915">MVKENTVTDLEAENKSPVEQSLDDFRDYLEFNNMSSNTIHVYLFAVKQFLGLYHVISHDNLMLYKCYLMEHYKPQTVNLRIRALNCYTESLQLSSSKMLMIRVQQKTFLENVISQADYEYLKKCLIRSGNMLYYFIIRFMAATGVRVSELVQIKVEHVKRGYMDIYSKDNKIRRIYIPKSLREDALKWLRQIDRVSGYIFLNRYGDPITPAGIRGQLKKFTVLYDLDPKVVYPHSFRHRFAKNFIESCGDISMLSDILGHESIETTRIYLHRSSTEQKQIVNQIVNW</sequence>
<dbReference type="Gene3D" id="1.10.150.130">
    <property type="match status" value="1"/>
</dbReference>
<dbReference type="GO" id="GO:0006310">
    <property type="term" value="P:DNA recombination"/>
    <property type="evidence" value="ECO:0007669"/>
    <property type="project" value="UniProtKB-KW"/>
</dbReference>
<feature type="domain" description="Tyr recombinase" evidence="3">
    <location>
        <begin position="108"/>
        <end position="282"/>
    </location>
</feature>
<dbReference type="EMBL" id="JPME01000014">
    <property type="protein sequence ID" value="KEZ89960.1"/>
    <property type="molecule type" value="Genomic_DNA"/>
</dbReference>
<evidence type="ECO:0000256" key="2">
    <source>
        <dbReference type="ARBA" id="ARBA00023172"/>
    </source>
</evidence>
<dbReference type="InterPro" id="IPR013762">
    <property type="entry name" value="Integrase-like_cat_sf"/>
</dbReference>
<dbReference type="PANTHER" id="PTHR30349:SF89">
    <property type="entry name" value="INTEGRASE_RECOMBINASE"/>
    <property type="match status" value="1"/>
</dbReference>
<accession>A0A084JLX6</accession>
<evidence type="ECO:0000256" key="1">
    <source>
        <dbReference type="ARBA" id="ARBA00023125"/>
    </source>
</evidence>
<keyword evidence="1" id="KW-0238">DNA-binding</keyword>